<dbReference type="EMBL" id="JACHJO010000004">
    <property type="protein sequence ID" value="MBB6119754.1"/>
    <property type="molecule type" value="Genomic_DNA"/>
</dbReference>
<evidence type="ECO:0000259" key="5">
    <source>
        <dbReference type="Pfam" id="PF08386"/>
    </source>
</evidence>
<evidence type="ECO:0000256" key="3">
    <source>
        <dbReference type="ARBA" id="ARBA00022801"/>
    </source>
</evidence>
<protein>
    <submittedName>
        <fullName evidence="6">Pimeloyl-ACP methyl ester carboxylesterase</fullName>
    </submittedName>
</protein>
<evidence type="ECO:0000256" key="1">
    <source>
        <dbReference type="ARBA" id="ARBA00010088"/>
    </source>
</evidence>
<feature type="chain" id="PRO_5032867751" evidence="4">
    <location>
        <begin position="26"/>
        <end position="523"/>
    </location>
</feature>
<dbReference type="AlphaFoldDB" id="A0A841INT0"/>
<keyword evidence="2 4" id="KW-0732">Signal</keyword>
<dbReference type="GO" id="GO:0016787">
    <property type="term" value="F:hydrolase activity"/>
    <property type="evidence" value="ECO:0007669"/>
    <property type="project" value="UniProtKB-KW"/>
</dbReference>
<comment type="similarity">
    <text evidence="1">Belongs to the peptidase S33 family.</text>
</comment>
<name>A0A841INT0_9ACTN</name>
<feature type="domain" description="Peptidase S33 tripeptidyl aminopeptidase-like C-terminal" evidence="5">
    <location>
        <begin position="416"/>
        <end position="518"/>
    </location>
</feature>
<dbReference type="PANTHER" id="PTHR43248">
    <property type="entry name" value="2-SUCCINYL-6-HYDROXY-2,4-CYCLOHEXADIENE-1-CARBOXYLATE SYNTHASE"/>
    <property type="match status" value="1"/>
</dbReference>
<proteinExistence type="inferred from homology"/>
<evidence type="ECO:0000256" key="2">
    <source>
        <dbReference type="ARBA" id="ARBA00022729"/>
    </source>
</evidence>
<dbReference type="Gene3D" id="3.40.50.1820">
    <property type="entry name" value="alpha/beta hydrolase"/>
    <property type="match status" value="1"/>
</dbReference>
<accession>A0A841INT0</accession>
<keyword evidence="3" id="KW-0378">Hydrolase</keyword>
<dbReference type="InterPro" id="IPR051601">
    <property type="entry name" value="Serine_prot/Carboxylest_S33"/>
</dbReference>
<feature type="signal peptide" evidence="4">
    <location>
        <begin position="1"/>
        <end position="25"/>
    </location>
</feature>
<dbReference type="SUPFAM" id="SSF53474">
    <property type="entry name" value="alpha/beta-Hydrolases"/>
    <property type="match status" value="1"/>
</dbReference>
<dbReference type="InterPro" id="IPR029058">
    <property type="entry name" value="AB_hydrolase_fold"/>
</dbReference>
<keyword evidence="7" id="KW-1185">Reference proteome</keyword>
<evidence type="ECO:0000256" key="4">
    <source>
        <dbReference type="SAM" id="SignalP"/>
    </source>
</evidence>
<organism evidence="6 7">
    <name type="scientific">Nocardiopsis algeriensis</name>
    <dbReference type="NCBI Taxonomy" id="1478215"/>
    <lineage>
        <taxon>Bacteria</taxon>
        <taxon>Bacillati</taxon>
        <taxon>Actinomycetota</taxon>
        <taxon>Actinomycetes</taxon>
        <taxon>Streptosporangiales</taxon>
        <taxon>Nocardiopsidaceae</taxon>
        <taxon>Nocardiopsis</taxon>
    </lineage>
</organism>
<dbReference type="PANTHER" id="PTHR43248:SF29">
    <property type="entry name" value="TRIPEPTIDYL AMINOPEPTIDASE"/>
    <property type="match status" value="1"/>
</dbReference>
<dbReference type="InterPro" id="IPR013595">
    <property type="entry name" value="Pept_S33_TAP-like_C"/>
</dbReference>
<sequence>MRYTGVRALGTGALAAVLATGPTGAAPLPADHGGTAPFYGQSIAWEPCRTQQELDALDPDAGGGNPLWLAPFECGEVTVPLDYADPGGDTFTLAVARRPAEDGDAQGSLVVNFGGPGLSAIDAAAHPFLSRQVREAFDLVLVDPRGVGRSGAVACTGEEALREAVADAARHDPEQVPAGVLRALGDASRDHLAGCLSRTGRDRLTAVGTVNTVRDLDIVRDALGDPRLTYLGYSYGTHIGSLYASMYPENTRAVVLDGVVDPGPGLGRSLAEQQVEGVARAWRGVVGHCVDTLPDCPFTSTGAAEEETRELLDLFEEQGHTVDGREITGDRLMELVAAHLALEQSWPQLAAFFTGIAQGGTDEVFRTYLEYLAADPEPLDTPGHGAAFHAVTCADEPGPLRMEDLRRAAADAARDAPLFGTARVWSGAACVSWPRTETAPQGYSAAAAPPIVLIGARQDPATPYIWAERMHRRLTTSVLVTYEGGGHTVYGYGRSVCVDEPVDDYLLTGEPPEPGTTCPSTLS</sequence>
<evidence type="ECO:0000313" key="6">
    <source>
        <dbReference type="EMBL" id="MBB6119754.1"/>
    </source>
</evidence>
<gene>
    <name evidence="6" type="ORF">FHS13_001703</name>
</gene>
<evidence type="ECO:0000313" key="7">
    <source>
        <dbReference type="Proteomes" id="UP000536604"/>
    </source>
</evidence>
<dbReference type="Pfam" id="PF08386">
    <property type="entry name" value="Abhydrolase_4"/>
    <property type="match status" value="1"/>
</dbReference>
<comment type="caution">
    <text evidence="6">The sequence shown here is derived from an EMBL/GenBank/DDBJ whole genome shotgun (WGS) entry which is preliminary data.</text>
</comment>
<dbReference type="RefSeq" id="WP_184290120.1">
    <property type="nucleotide sequence ID" value="NZ_JACHJO010000004.1"/>
</dbReference>
<reference evidence="6 7" key="1">
    <citation type="submission" date="2020-08" db="EMBL/GenBank/DDBJ databases">
        <title>Genomic Encyclopedia of Type Strains, Phase III (KMG-III): the genomes of soil and plant-associated and newly described type strains.</title>
        <authorList>
            <person name="Whitman W."/>
        </authorList>
    </citation>
    <scope>NUCLEOTIDE SEQUENCE [LARGE SCALE GENOMIC DNA]</scope>
    <source>
        <strain evidence="6 7">CECT 8712</strain>
    </source>
</reference>
<dbReference type="Proteomes" id="UP000536604">
    <property type="component" value="Unassembled WGS sequence"/>
</dbReference>